<gene>
    <name evidence="2" type="ORF">ABCS64_06815</name>
</gene>
<feature type="region of interest" description="Disordered" evidence="1">
    <location>
        <begin position="174"/>
        <end position="193"/>
    </location>
</feature>
<evidence type="ECO:0000313" key="3">
    <source>
        <dbReference type="Proteomes" id="UP001574673"/>
    </source>
</evidence>
<sequence length="193" mass="21228">MAMLSGCSTIFDAPADQTDFMDGISDHVRDNLNSIAQQQSSASQGKIPTTMAGVATAAKQQIIQVGQGLGENVSSIFSREKIQRQSPADQGREPEVYFEHIASDMPHFVILSAETADIWLDEHKVNVPESSSSHAFLISPGKYRLKVDYRDSPAFLADIWIEQHERITIRLGTPVTPQKTVQSNTNSTPNSKK</sequence>
<dbReference type="Proteomes" id="UP001574673">
    <property type="component" value="Unassembled WGS sequence"/>
</dbReference>
<dbReference type="EMBL" id="JBEUWX010000002">
    <property type="protein sequence ID" value="MFA9950028.1"/>
    <property type="molecule type" value="Genomic_DNA"/>
</dbReference>
<feature type="compositionally biased region" description="Polar residues" evidence="1">
    <location>
        <begin position="175"/>
        <end position="193"/>
    </location>
</feature>
<evidence type="ECO:0000256" key="1">
    <source>
        <dbReference type="SAM" id="MobiDB-lite"/>
    </source>
</evidence>
<name>A0ABV4UFJ8_9RHOO</name>
<proteinExistence type="predicted"/>
<evidence type="ECO:0008006" key="4">
    <source>
        <dbReference type="Google" id="ProtNLM"/>
    </source>
</evidence>
<evidence type="ECO:0000313" key="2">
    <source>
        <dbReference type="EMBL" id="MFA9950028.1"/>
    </source>
</evidence>
<dbReference type="RefSeq" id="WP_418891114.1">
    <property type="nucleotide sequence ID" value="NZ_JBEUWX010000002.1"/>
</dbReference>
<accession>A0ABV4UFJ8</accession>
<keyword evidence="3" id="KW-1185">Reference proteome</keyword>
<comment type="caution">
    <text evidence="2">The sequence shown here is derived from an EMBL/GenBank/DDBJ whole genome shotgun (WGS) entry which is preliminary data.</text>
</comment>
<organism evidence="2 3">
    <name type="scientific">Dentiradicibacter hellwigii</name>
    <dbReference type="NCBI Taxonomy" id="3149053"/>
    <lineage>
        <taxon>Bacteria</taxon>
        <taxon>Pseudomonadati</taxon>
        <taxon>Pseudomonadota</taxon>
        <taxon>Betaproteobacteria</taxon>
        <taxon>Rhodocyclales</taxon>
        <taxon>Rhodocyclaceae</taxon>
        <taxon>Dentiradicibacter</taxon>
    </lineage>
</organism>
<reference evidence="3" key="1">
    <citation type="submission" date="2024-06" db="EMBL/GenBank/DDBJ databases">
        <title>Radixoralia hellwigii gen. nov., sp nov., isolated from a root canal in the human oral cavity.</title>
        <authorList>
            <person name="Bartsch S."/>
            <person name="Wittmer A."/>
            <person name="Schulz A.-K."/>
            <person name="Neumann-Schaal M."/>
            <person name="Wolf J."/>
            <person name="Gronow S."/>
            <person name="Tennert C."/>
            <person name="Haecker G."/>
            <person name="Cieplik F."/>
            <person name="Al-Ahmad A."/>
        </authorList>
    </citation>
    <scope>NUCLEOTIDE SEQUENCE [LARGE SCALE GENOMIC DNA]</scope>
    <source>
        <strain evidence="3">Wk13</strain>
    </source>
</reference>
<protein>
    <recommendedName>
        <fullName evidence="4">Lipoprotein</fullName>
    </recommendedName>
</protein>